<dbReference type="AlphaFoldDB" id="A0A1G2QJM0"/>
<gene>
    <name evidence="1" type="ORF">A2569_02755</name>
</gene>
<dbReference type="EMBL" id="MHTL01000008">
    <property type="protein sequence ID" value="OHA60844.1"/>
    <property type="molecule type" value="Genomic_DNA"/>
</dbReference>
<comment type="caution">
    <text evidence="1">The sequence shown here is derived from an EMBL/GenBank/DDBJ whole genome shotgun (WGS) entry which is preliminary data.</text>
</comment>
<dbReference type="STRING" id="1802440.A2569_02755"/>
<proteinExistence type="predicted"/>
<evidence type="ECO:0000313" key="2">
    <source>
        <dbReference type="Proteomes" id="UP000177090"/>
    </source>
</evidence>
<protein>
    <submittedName>
        <fullName evidence="1">Uncharacterized protein</fullName>
    </submittedName>
</protein>
<reference evidence="1 2" key="1">
    <citation type="journal article" date="2016" name="Nat. Commun.">
        <title>Thousands of microbial genomes shed light on interconnected biogeochemical processes in an aquifer system.</title>
        <authorList>
            <person name="Anantharaman K."/>
            <person name="Brown C.T."/>
            <person name="Hug L.A."/>
            <person name="Sharon I."/>
            <person name="Castelle C.J."/>
            <person name="Probst A.J."/>
            <person name="Thomas B.C."/>
            <person name="Singh A."/>
            <person name="Wilkins M.J."/>
            <person name="Karaoz U."/>
            <person name="Brodie E.L."/>
            <person name="Williams K.H."/>
            <person name="Hubbard S.S."/>
            <person name="Banfield J.F."/>
        </authorList>
    </citation>
    <scope>NUCLEOTIDE SEQUENCE [LARGE SCALE GENOMIC DNA]</scope>
</reference>
<evidence type="ECO:0000313" key="1">
    <source>
        <dbReference type="EMBL" id="OHA60844.1"/>
    </source>
</evidence>
<sequence>MTTITKQQFDAVLEKVEQLKRSGDIDLSSEEDLSIAIMNLLSLEEHFFFTAEKTKKPEYLTLLHEARTVRRELLATMMDANEGETWCIAKHLLAATMRLIEVGTKLQSGNKSADAQAMFDRAYKLYTLFWALRLKLVDVSGLKAAEGGKPWTLETIMNKLVDCCDEK</sequence>
<dbReference type="Proteomes" id="UP000177090">
    <property type="component" value="Unassembled WGS sequence"/>
</dbReference>
<organism evidence="1 2">
    <name type="scientific">Candidatus Vogelbacteria bacterium RIFOXYD1_FULL_51_18</name>
    <dbReference type="NCBI Taxonomy" id="1802440"/>
    <lineage>
        <taxon>Bacteria</taxon>
        <taxon>Candidatus Vogeliibacteriota</taxon>
    </lineage>
</organism>
<accession>A0A1G2QJM0</accession>
<name>A0A1G2QJM0_9BACT</name>